<name>A0ACB9FJ94_ARCLA</name>
<reference evidence="1 2" key="2">
    <citation type="journal article" date="2022" name="Mol. Ecol. Resour.">
        <title>The genomes of chicory, endive, great burdock and yacon provide insights into Asteraceae paleo-polyploidization history and plant inulin production.</title>
        <authorList>
            <person name="Fan W."/>
            <person name="Wang S."/>
            <person name="Wang H."/>
            <person name="Wang A."/>
            <person name="Jiang F."/>
            <person name="Liu H."/>
            <person name="Zhao H."/>
            <person name="Xu D."/>
            <person name="Zhang Y."/>
        </authorList>
    </citation>
    <scope>NUCLEOTIDE SEQUENCE [LARGE SCALE GENOMIC DNA]</scope>
    <source>
        <strain evidence="2">cv. Niubang</strain>
    </source>
</reference>
<evidence type="ECO:0000313" key="2">
    <source>
        <dbReference type="Proteomes" id="UP001055879"/>
    </source>
</evidence>
<proteinExistence type="predicted"/>
<reference evidence="2" key="1">
    <citation type="journal article" date="2022" name="Mol. Ecol. Resour.">
        <title>The genomes of chicory, endive, great burdock and yacon provide insights into Asteraceae palaeo-polyploidization history and plant inulin production.</title>
        <authorList>
            <person name="Fan W."/>
            <person name="Wang S."/>
            <person name="Wang H."/>
            <person name="Wang A."/>
            <person name="Jiang F."/>
            <person name="Liu H."/>
            <person name="Zhao H."/>
            <person name="Xu D."/>
            <person name="Zhang Y."/>
        </authorList>
    </citation>
    <scope>NUCLEOTIDE SEQUENCE [LARGE SCALE GENOMIC DNA]</scope>
    <source>
        <strain evidence="2">cv. Niubang</strain>
    </source>
</reference>
<organism evidence="1 2">
    <name type="scientific">Arctium lappa</name>
    <name type="common">Greater burdock</name>
    <name type="synonym">Lappa major</name>
    <dbReference type="NCBI Taxonomy" id="4217"/>
    <lineage>
        <taxon>Eukaryota</taxon>
        <taxon>Viridiplantae</taxon>
        <taxon>Streptophyta</taxon>
        <taxon>Embryophyta</taxon>
        <taxon>Tracheophyta</taxon>
        <taxon>Spermatophyta</taxon>
        <taxon>Magnoliopsida</taxon>
        <taxon>eudicotyledons</taxon>
        <taxon>Gunneridae</taxon>
        <taxon>Pentapetalae</taxon>
        <taxon>asterids</taxon>
        <taxon>campanulids</taxon>
        <taxon>Asterales</taxon>
        <taxon>Asteraceae</taxon>
        <taxon>Carduoideae</taxon>
        <taxon>Cardueae</taxon>
        <taxon>Arctiinae</taxon>
        <taxon>Arctium</taxon>
    </lineage>
</organism>
<protein>
    <submittedName>
        <fullName evidence="1">Uncharacterized protein</fullName>
    </submittedName>
</protein>
<dbReference type="EMBL" id="CM042047">
    <property type="protein sequence ID" value="KAI3771344.1"/>
    <property type="molecule type" value="Genomic_DNA"/>
</dbReference>
<comment type="caution">
    <text evidence="1">The sequence shown here is derived from an EMBL/GenBank/DDBJ whole genome shotgun (WGS) entry which is preliminary data.</text>
</comment>
<sequence>MVSWGEEAKNNSDEDESSCPSVWREAMEEDDEDWVVEESNLEGKNVEAEHRQQPEEASASKSCKIISMGIGAKESSKKFSPVTSVVGNRSHTTNGSEEHQQSSPTPKFENDPELEKNGNHDVGEVRAAAGGFISQELGDQGLKTGNLIKTCMGLNVGSVEELDHFLKNRDGVPNLDMGVGRS</sequence>
<accession>A0ACB9FJ94</accession>
<gene>
    <name evidence="1" type="ORF">L6452_02506</name>
</gene>
<keyword evidence="2" id="KW-1185">Reference proteome</keyword>
<dbReference type="Proteomes" id="UP001055879">
    <property type="component" value="Linkage Group LG01"/>
</dbReference>
<evidence type="ECO:0000313" key="1">
    <source>
        <dbReference type="EMBL" id="KAI3771344.1"/>
    </source>
</evidence>